<evidence type="ECO:0000256" key="1">
    <source>
        <dbReference type="SAM" id="MobiDB-lite"/>
    </source>
</evidence>
<accession>A0A9X2Z102</accession>
<keyword evidence="2" id="KW-0732">Signal</keyword>
<proteinExistence type="predicted"/>
<reference evidence="3" key="1">
    <citation type="submission" date="2022-08" db="EMBL/GenBank/DDBJ databases">
        <title>Genomic Encyclopedia of Type Strains, Phase V (KMG-V): Genome sequencing to study the core and pangenomes of soil and plant-associated prokaryotes.</title>
        <authorList>
            <person name="Whitman W."/>
        </authorList>
    </citation>
    <scope>NUCLEOTIDE SEQUENCE</scope>
    <source>
        <strain evidence="3">SP2016B</strain>
    </source>
</reference>
<organism evidence="3 4">
    <name type="scientific">Salinibacter ruber</name>
    <dbReference type="NCBI Taxonomy" id="146919"/>
    <lineage>
        <taxon>Bacteria</taxon>
        <taxon>Pseudomonadati</taxon>
        <taxon>Rhodothermota</taxon>
        <taxon>Rhodothermia</taxon>
        <taxon>Rhodothermales</taxon>
        <taxon>Salinibacteraceae</taxon>
        <taxon>Salinibacter</taxon>
    </lineage>
</organism>
<feature type="signal peptide" evidence="2">
    <location>
        <begin position="1"/>
        <end position="26"/>
    </location>
</feature>
<feature type="compositionally biased region" description="Low complexity" evidence="1">
    <location>
        <begin position="303"/>
        <end position="315"/>
    </location>
</feature>
<sequence length="315" mass="34105">MSYAPSIVRVLLLCGVGGLLLGEAAAQDTTQVLRDLGRHRDTIDTFQPQPYQLRRFVLPGSETIRVGPTRLDTSEYRIEARTGRLWVRRDDLLGARDTLFARYRTYPFAFEKVYRRRAPDTSAAADSATVVVEETRPDTTGFDPFAGIDIQRSGSISRGVVGGTQRDVSVESGLRMQLQGEVADSVFVQALLTDENTPIQPEGTTQRLQDFDRVFLSVEAPQGRARLGDVDVDLDGGTFGQFSQKVQGVSVESDGLGAAAGLAEGEATAFGAVSRGQFRTQDIAPTDGVQGPYRPPGGRTGRRPSSSSRGRSASF</sequence>
<evidence type="ECO:0000313" key="4">
    <source>
        <dbReference type="Proteomes" id="UP001155034"/>
    </source>
</evidence>
<dbReference type="Proteomes" id="UP001155034">
    <property type="component" value="Unassembled WGS sequence"/>
</dbReference>
<name>A0A9X2Z102_9BACT</name>
<protein>
    <submittedName>
        <fullName evidence="3">Uncharacterized protein</fullName>
    </submittedName>
</protein>
<dbReference type="RefSeq" id="WP_259083976.1">
    <property type="nucleotide sequence ID" value="NZ_JANTYZ010000011.1"/>
</dbReference>
<comment type="caution">
    <text evidence="3">The sequence shown here is derived from an EMBL/GenBank/DDBJ whole genome shotgun (WGS) entry which is preliminary data.</text>
</comment>
<dbReference type="AlphaFoldDB" id="A0A9X2Z102"/>
<evidence type="ECO:0000256" key="2">
    <source>
        <dbReference type="SAM" id="SignalP"/>
    </source>
</evidence>
<feature type="region of interest" description="Disordered" evidence="1">
    <location>
        <begin position="278"/>
        <end position="315"/>
    </location>
</feature>
<feature type="chain" id="PRO_5040911168" evidence="2">
    <location>
        <begin position="27"/>
        <end position="315"/>
    </location>
</feature>
<evidence type="ECO:0000313" key="3">
    <source>
        <dbReference type="EMBL" id="MCS3866289.1"/>
    </source>
</evidence>
<dbReference type="EMBL" id="JANTYZ010000011">
    <property type="protein sequence ID" value="MCS3866289.1"/>
    <property type="molecule type" value="Genomic_DNA"/>
</dbReference>
<gene>
    <name evidence="3" type="ORF">GGP82_002862</name>
</gene>